<name>A0ABD2RUP0_9SOLN</name>
<evidence type="ECO:0000313" key="2">
    <source>
        <dbReference type="EMBL" id="KAL3334581.1"/>
    </source>
</evidence>
<dbReference type="Proteomes" id="UP001627284">
    <property type="component" value="Unassembled WGS sequence"/>
</dbReference>
<dbReference type="EMBL" id="JBJKTR010000018">
    <property type="protein sequence ID" value="KAL3334581.1"/>
    <property type="molecule type" value="Genomic_DNA"/>
</dbReference>
<gene>
    <name evidence="2" type="ORF">AABB24_031023</name>
</gene>
<keyword evidence="3" id="KW-1185">Reference proteome</keyword>
<organism evidence="2 3">
    <name type="scientific">Solanum stoloniferum</name>
    <dbReference type="NCBI Taxonomy" id="62892"/>
    <lineage>
        <taxon>Eukaryota</taxon>
        <taxon>Viridiplantae</taxon>
        <taxon>Streptophyta</taxon>
        <taxon>Embryophyta</taxon>
        <taxon>Tracheophyta</taxon>
        <taxon>Spermatophyta</taxon>
        <taxon>Magnoliopsida</taxon>
        <taxon>eudicotyledons</taxon>
        <taxon>Gunneridae</taxon>
        <taxon>Pentapetalae</taxon>
        <taxon>asterids</taxon>
        <taxon>lamiids</taxon>
        <taxon>Solanales</taxon>
        <taxon>Solanaceae</taxon>
        <taxon>Solanoideae</taxon>
        <taxon>Solaneae</taxon>
        <taxon>Solanum</taxon>
    </lineage>
</organism>
<evidence type="ECO:0000313" key="3">
    <source>
        <dbReference type="Proteomes" id="UP001627284"/>
    </source>
</evidence>
<feature type="compositionally biased region" description="Basic residues" evidence="1">
    <location>
        <begin position="168"/>
        <end position="191"/>
    </location>
</feature>
<protein>
    <submittedName>
        <fullName evidence="2">Uncharacterized protein</fullName>
    </submittedName>
</protein>
<sequence>MMDQGDRSPLSVDLIFDQTPKSFDIRTEEKEEPILRWNKTVIWGGNSSPVETPNLNVANIVSKVEHIVEPNRSETESQRKGKGKMVMARSKGEKKRYGTISETQKVLGSAIAASKAQTERTMKRRKEGHEPEQPTSTPMSIGSSETESDDIAAYVAKRRKERDEERVKTKKVKMITKKTPAKREKVKKRTTVKPTRTKGSGPSVGNSVDNEEMSREDHIAEMENQKVLNGRVFYPKILIVFGMSNLSDIVSLQKWSHLFEPPTPYLHEPEVREFYYKMDLLEDGGIKTTVHDVEILLDEETLVIILGVPVKGV</sequence>
<reference evidence="2 3" key="1">
    <citation type="submission" date="2024-05" db="EMBL/GenBank/DDBJ databases">
        <title>De novo assembly of an allotetraploid wild potato.</title>
        <authorList>
            <person name="Hosaka A.J."/>
        </authorList>
    </citation>
    <scope>NUCLEOTIDE SEQUENCE [LARGE SCALE GENOMIC DNA]</scope>
    <source>
        <tissue evidence="2">Young leaves</tissue>
    </source>
</reference>
<accession>A0ABD2RUP0</accession>
<feature type="region of interest" description="Disordered" evidence="1">
    <location>
        <begin position="71"/>
        <end position="211"/>
    </location>
</feature>
<feature type="compositionally biased region" description="Basic and acidic residues" evidence="1">
    <location>
        <begin position="117"/>
        <end position="132"/>
    </location>
</feature>
<comment type="caution">
    <text evidence="2">The sequence shown here is derived from an EMBL/GenBank/DDBJ whole genome shotgun (WGS) entry which is preliminary data.</text>
</comment>
<proteinExistence type="predicted"/>
<dbReference type="AlphaFoldDB" id="A0ABD2RUP0"/>
<feature type="compositionally biased region" description="Polar residues" evidence="1">
    <location>
        <begin position="133"/>
        <end position="145"/>
    </location>
</feature>
<evidence type="ECO:0000256" key="1">
    <source>
        <dbReference type="SAM" id="MobiDB-lite"/>
    </source>
</evidence>